<dbReference type="Proteomes" id="UP000290407">
    <property type="component" value="Unassembled WGS sequence"/>
</dbReference>
<name>A0A4Q2UIZ2_9BACT</name>
<feature type="transmembrane region" description="Helical" evidence="1">
    <location>
        <begin position="9"/>
        <end position="29"/>
    </location>
</feature>
<feature type="transmembrane region" description="Helical" evidence="1">
    <location>
        <begin position="74"/>
        <end position="99"/>
    </location>
</feature>
<evidence type="ECO:0000313" key="2">
    <source>
        <dbReference type="EMBL" id="RYC66729.1"/>
    </source>
</evidence>
<reference evidence="2 3" key="1">
    <citation type="submission" date="2019-01" db="EMBL/GenBank/DDBJ databases">
        <title>Spirosoma flava sp. nov., a propanil-degrading bacterium isolated from herbicide-contaminated soil.</title>
        <authorList>
            <person name="Zhang L."/>
            <person name="Jiang J.-D."/>
        </authorList>
    </citation>
    <scope>NUCLEOTIDE SEQUENCE [LARGE SCALE GENOMIC DNA]</scope>
    <source>
        <strain evidence="2 3">TY50</strain>
    </source>
</reference>
<keyword evidence="1" id="KW-0472">Membrane</keyword>
<organism evidence="2 3">
    <name type="scientific">Spirosoma sordidisoli</name>
    <dbReference type="NCBI Taxonomy" id="2502893"/>
    <lineage>
        <taxon>Bacteria</taxon>
        <taxon>Pseudomonadati</taxon>
        <taxon>Bacteroidota</taxon>
        <taxon>Cytophagia</taxon>
        <taxon>Cytophagales</taxon>
        <taxon>Cytophagaceae</taxon>
        <taxon>Spirosoma</taxon>
    </lineage>
</organism>
<gene>
    <name evidence="2" type="ORF">EQG79_28245</name>
</gene>
<dbReference type="RefSeq" id="WP_129606184.1">
    <property type="nucleotide sequence ID" value="NZ_SBLB01000012.1"/>
</dbReference>
<protein>
    <submittedName>
        <fullName evidence="2">Uncharacterized protein</fullName>
    </submittedName>
</protein>
<dbReference type="AlphaFoldDB" id="A0A4Q2UIZ2"/>
<evidence type="ECO:0000256" key="1">
    <source>
        <dbReference type="SAM" id="Phobius"/>
    </source>
</evidence>
<keyword evidence="1" id="KW-1133">Transmembrane helix</keyword>
<accession>A0A4Q2UIZ2</accession>
<sequence length="101" mass="11392">MANKTSQHILGTSANLLGFCLFVATSLRIKDGEEKTLLDEFTYIIAFLLATSSICSFLSIRTKVATRERWLEDVAEYLFLTSLLGIMAITVIMVTHSWITW</sequence>
<comment type="caution">
    <text evidence="2">The sequence shown here is derived from an EMBL/GenBank/DDBJ whole genome shotgun (WGS) entry which is preliminary data.</text>
</comment>
<feature type="transmembrane region" description="Helical" evidence="1">
    <location>
        <begin position="41"/>
        <end position="62"/>
    </location>
</feature>
<dbReference type="EMBL" id="SBLB01000012">
    <property type="protein sequence ID" value="RYC66729.1"/>
    <property type="molecule type" value="Genomic_DNA"/>
</dbReference>
<keyword evidence="3" id="KW-1185">Reference proteome</keyword>
<proteinExistence type="predicted"/>
<keyword evidence="1" id="KW-0812">Transmembrane</keyword>
<evidence type="ECO:0000313" key="3">
    <source>
        <dbReference type="Proteomes" id="UP000290407"/>
    </source>
</evidence>